<evidence type="ECO:0000256" key="2">
    <source>
        <dbReference type="ARBA" id="ARBA00022475"/>
    </source>
</evidence>
<dbReference type="InterPro" id="IPR017871">
    <property type="entry name" value="ABC_transporter-like_CS"/>
</dbReference>
<evidence type="ECO:0000256" key="8">
    <source>
        <dbReference type="SAM" id="Phobius"/>
    </source>
</evidence>
<dbReference type="Pfam" id="PF00005">
    <property type="entry name" value="ABC_tran"/>
    <property type="match status" value="1"/>
</dbReference>
<dbReference type="SMART" id="SM00382">
    <property type="entry name" value="AAA"/>
    <property type="match status" value="1"/>
</dbReference>
<dbReference type="InterPro" id="IPR027417">
    <property type="entry name" value="P-loop_NTPase"/>
</dbReference>
<dbReference type="InterPro" id="IPR003439">
    <property type="entry name" value="ABC_transporter-like_ATP-bd"/>
</dbReference>
<dbReference type="InterPro" id="IPR039421">
    <property type="entry name" value="Type_1_exporter"/>
</dbReference>
<dbReference type="GO" id="GO:0005886">
    <property type="term" value="C:plasma membrane"/>
    <property type="evidence" value="ECO:0007669"/>
    <property type="project" value="UniProtKB-SubCell"/>
</dbReference>
<evidence type="ECO:0000256" key="6">
    <source>
        <dbReference type="ARBA" id="ARBA00022989"/>
    </source>
</evidence>
<feature type="transmembrane region" description="Helical" evidence="8">
    <location>
        <begin position="201"/>
        <end position="220"/>
    </location>
</feature>
<feature type="transmembrane region" description="Helical" evidence="8">
    <location>
        <begin position="303"/>
        <end position="322"/>
    </location>
</feature>
<dbReference type="PROSITE" id="PS50893">
    <property type="entry name" value="ABC_TRANSPORTER_2"/>
    <property type="match status" value="1"/>
</dbReference>
<evidence type="ECO:0000313" key="11">
    <source>
        <dbReference type="EMBL" id="MBQ0961510.1"/>
    </source>
</evidence>
<dbReference type="InterPro" id="IPR036640">
    <property type="entry name" value="ABC1_TM_sf"/>
</dbReference>
<protein>
    <submittedName>
        <fullName evidence="11">Peptidase domain-containing ABC transporter</fullName>
    </submittedName>
</protein>
<dbReference type="GO" id="GO:0016887">
    <property type="term" value="F:ATP hydrolysis activity"/>
    <property type="evidence" value="ECO:0007669"/>
    <property type="project" value="InterPro"/>
</dbReference>
<keyword evidence="3 8" id="KW-0812">Transmembrane</keyword>
<dbReference type="Pfam" id="PF00664">
    <property type="entry name" value="ABC_membrane"/>
    <property type="match status" value="1"/>
</dbReference>
<evidence type="ECO:0000256" key="3">
    <source>
        <dbReference type="ARBA" id="ARBA00022692"/>
    </source>
</evidence>
<evidence type="ECO:0000259" key="10">
    <source>
        <dbReference type="PROSITE" id="PS50929"/>
    </source>
</evidence>
<keyword evidence="12" id="KW-1185">Reference proteome</keyword>
<evidence type="ECO:0000256" key="5">
    <source>
        <dbReference type="ARBA" id="ARBA00022840"/>
    </source>
</evidence>
<accession>A0A940YYJ8</accession>
<dbReference type="Gene3D" id="1.20.1560.10">
    <property type="entry name" value="ABC transporter type 1, transmembrane domain"/>
    <property type="match status" value="1"/>
</dbReference>
<feature type="transmembrane region" description="Helical" evidence="8">
    <location>
        <begin position="167"/>
        <end position="189"/>
    </location>
</feature>
<dbReference type="EMBL" id="JAGQDE010000030">
    <property type="protein sequence ID" value="MBQ0961510.1"/>
    <property type="molecule type" value="Genomic_DNA"/>
</dbReference>
<proteinExistence type="predicted"/>
<dbReference type="InterPro" id="IPR003593">
    <property type="entry name" value="AAA+_ATPase"/>
</dbReference>
<dbReference type="AlphaFoldDB" id="A0A940YYJ8"/>
<sequence length="702" mass="75878">MAQLHGRAFDQHLLSSVLVGQVSQRQLLSLMAELGLDIQPFGAGSIQESPPAPLRPGDTLLVLCSPTGPERDRMGLIPGIVQPLGPSAGDLADDAAGPALQLNLYGERPPAPCRWSDLTARAGTRCWRVSAPGCQPVDPDAAPTQPSFGWRWIGQAVWRQRLLGRDILAASLVLQVLGLVSPLLAQVVIDKVVVHGSTSTWWAVGILLLGVAVFQSLLSWSRQGLLLLAGTRIDAELGNSVWQQVSRLPLPFLLRRPLGVVAARMQAVEPLREFISGASLSLVVDTPFMLMALAMMFWYSPPLAALVLLSTLLLATLGALAARPLRQRNLAVFQAGARNQAFVTERLGAIETVKCLQLEPLLDQQYRDQLDDYLRSALRSRQLTNTLQSSASLIEQWTSAAILMGGAWIVMHQPGFTVGMLVAFQLMSHRFQQPVSRLVGLWADFQQIRVSVDRLGELMTVPAEVSELLPRRPPSPGGPAALAVKDLAFRHHDGGHWLFKQWNLQVAAGHMVLLTGSSGSGKSTLIHLLLGLARPSEGQILLDGMDQRHVPVNQWRQAFAVVPQDAVLFAGTVLDNLQMGAPHARFEDITVAAQLAGIHTVIEQLPQGYQTRLGERGTGLSGGQRQRLVIARALLRRPRVLILDESTSALDAAAAAEVAATLNALKGQVTILFVAHQVPVGLKPDRVVRLNPDGSDSNRGGD</sequence>
<feature type="domain" description="ABC transporter" evidence="9">
    <location>
        <begin position="482"/>
        <end position="702"/>
    </location>
</feature>
<dbReference type="SUPFAM" id="SSF90123">
    <property type="entry name" value="ABC transporter transmembrane region"/>
    <property type="match status" value="1"/>
</dbReference>
<evidence type="ECO:0000313" key="12">
    <source>
        <dbReference type="Proteomes" id="UP000678374"/>
    </source>
</evidence>
<feature type="domain" description="ABC transmembrane type-1" evidence="10">
    <location>
        <begin position="167"/>
        <end position="447"/>
    </location>
</feature>
<comment type="caution">
    <text evidence="11">The sequence shown here is derived from an EMBL/GenBank/DDBJ whole genome shotgun (WGS) entry which is preliminary data.</text>
</comment>
<dbReference type="Gene3D" id="3.40.50.300">
    <property type="entry name" value="P-loop containing nucleotide triphosphate hydrolases"/>
    <property type="match status" value="1"/>
</dbReference>
<keyword evidence="7 8" id="KW-0472">Membrane</keyword>
<dbReference type="PANTHER" id="PTHR24221:SF647">
    <property type="entry name" value="BLL6336 PROTEIN"/>
    <property type="match status" value="1"/>
</dbReference>
<keyword evidence="6 8" id="KW-1133">Transmembrane helix</keyword>
<dbReference type="RefSeq" id="WP_210804186.1">
    <property type="nucleotide sequence ID" value="NZ_JAGQDE010000030.1"/>
</dbReference>
<evidence type="ECO:0000259" key="9">
    <source>
        <dbReference type="PROSITE" id="PS50893"/>
    </source>
</evidence>
<gene>
    <name evidence="11" type="ORF">KAK06_21405</name>
</gene>
<reference evidence="11" key="1">
    <citation type="submission" date="2021-04" db="EMBL/GenBank/DDBJ databases">
        <title>The genome sequence of Ideonella sp. 4Y11.</title>
        <authorList>
            <person name="Liu Y."/>
        </authorList>
    </citation>
    <scope>NUCLEOTIDE SEQUENCE</scope>
    <source>
        <strain evidence="11">4Y11</strain>
    </source>
</reference>
<feature type="transmembrane region" description="Helical" evidence="8">
    <location>
        <begin position="274"/>
        <end position="297"/>
    </location>
</feature>
<comment type="subcellular location">
    <subcellularLocation>
        <location evidence="1">Cell membrane</location>
        <topology evidence="1">Multi-pass membrane protein</topology>
    </subcellularLocation>
</comment>
<evidence type="ECO:0000256" key="4">
    <source>
        <dbReference type="ARBA" id="ARBA00022741"/>
    </source>
</evidence>
<organism evidence="11 12">
    <name type="scientific">Ideonella aquatica</name>
    <dbReference type="NCBI Taxonomy" id="2824119"/>
    <lineage>
        <taxon>Bacteria</taxon>
        <taxon>Pseudomonadati</taxon>
        <taxon>Pseudomonadota</taxon>
        <taxon>Betaproteobacteria</taxon>
        <taxon>Burkholderiales</taxon>
        <taxon>Sphaerotilaceae</taxon>
        <taxon>Ideonella</taxon>
    </lineage>
</organism>
<keyword evidence="4" id="KW-0547">Nucleotide-binding</keyword>
<evidence type="ECO:0000256" key="1">
    <source>
        <dbReference type="ARBA" id="ARBA00004651"/>
    </source>
</evidence>
<keyword evidence="5" id="KW-0067">ATP-binding</keyword>
<dbReference type="SUPFAM" id="SSF52540">
    <property type="entry name" value="P-loop containing nucleoside triphosphate hydrolases"/>
    <property type="match status" value="1"/>
</dbReference>
<dbReference type="GO" id="GO:0005524">
    <property type="term" value="F:ATP binding"/>
    <property type="evidence" value="ECO:0007669"/>
    <property type="project" value="UniProtKB-KW"/>
</dbReference>
<dbReference type="PROSITE" id="PS50929">
    <property type="entry name" value="ABC_TM1F"/>
    <property type="match status" value="1"/>
</dbReference>
<dbReference type="PANTHER" id="PTHR24221">
    <property type="entry name" value="ATP-BINDING CASSETTE SUB-FAMILY B"/>
    <property type="match status" value="1"/>
</dbReference>
<dbReference type="GO" id="GO:0034040">
    <property type="term" value="F:ATPase-coupled lipid transmembrane transporter activity"/>
    <property type="evidence" value="ECO:0007669"/>
    <property type="project" value="TreeGrafter"/>
</dbReference>
<dbReference type="PROSITE" id="PS00211">
    <property type="entry name" value="ABC_TRANSPORTER_1"/>
    <property type="match status" value="1"/>
</dbReference>
<dbReference type="InterPro" id="IPR011527">
    <property type="entry name" value="ABC1_TM_dom"/>
</dbReference>
<name>A0A940YYJ8_9BURK</name>
<evidence type="ECO:0000256" key="7">
    <source>
        <dbReference type="ARBA" id="ARBA00023136"/>
    </source>
</evidence>
<keyword evidence="2" id="KW-1003">Cell membrane</keyword>
<dbReference type="Proteomes" id="UP000678374">
    <property type="component" value="Unassembled WGS sequence"/>
</dbReference>
<dbReference type="GO" id="GO:0140359">
    <property type="term" value="F:ABC-type transporter activity"/>
    <property type="evidence" value="ECO:0007669"/>
    <property type="project" value="InterPro"/>
</dbReference>